<feature type="repeat" description="ANK" evidence="3">
    <location>
        <begin position="149"/>
        <end position="181"/>
    </location>
</feature>
<evidence type="ECO:0000313" key="5">
    <source>
        <dbReference type="Proteomes" id="UP000075714"/>
    </source>
</evidence>
<dbReference type="InterPro" id="IPR002110">
    <property type="entry name" value="Ankyrin_rpt"/>
</dbReference>
<keyword evidence="1" id="KW-0677">Repeat</keyword>
<dbReference type="STRING" id="33097.A0A150GR94"/>
<dbReference type="PROSITE" id="PS50297">
    <property type="entry name" value="ANK_REP_REGION"/>
    <property type="match status" value="2"/>
</dbReference>
<evidence type="ECO:0000313" key="4">
    <source>
        <dbReference type="EMBL" id="KXZ52327.1"/>
    </source>
</evidence>
<dbReference type="Gene3D" id="1.25.40.20">
    <property type="entry name" value="Ankyrin repeat-containing domain"/>
    <property type="match status" value="2"/>
</dbReference>
<protein>
    <submittedName>
        <fullName evidence="4">Uncharacterized protein</fullName>
    </submittedName>
</protein>
<dbReference type="SMART" id="SM00248">
    <property type="entry name" value="ANK"/>
    <property type="match status" value="3"/>
</dbReference>
<sequence length="200" mass="20820">MDRLAQQERLLGQLVAAQEAKGSGVLSRREIGLMGCTAAAAFAIGTGDLLRRCNTPAPDMAAIRRLLESGVAPNIRDGAPYEVLQTPLHSAAELGWAGAAEALVKAGAHMDAADDRGNTPLHLAAGKGQFKAVSVLLRAGASPNQKNGEFRTPLHFAALAGDVAVARILLTHGADKHASDKMGRPAWALTGNTYLSIILS</sequence>
<dbReference type="Pfam" id="PF00023">
    <property type="entry name" value="Ank"/>
    <property type="match status" value="1"/>
</dbReference>
<name>A0A150GR94_GONPE</name>
<dbReference type="Proteomes" id="UP000075714">
    <property type="component" value="Unassembled WGS sequence"/>
</dbReference>
<evidence type="ECO:0000256" key="1">
    <source>
        <dbReference type="ARBA" id="ARBA00022737"/>
    </source>
</evidence>
<dbReference type="OrthoDB" id="1577640at2759"/>
<dbReference type="PRINTS" id="PR01415">
    <property type="entry name" value="ANKYRIN"/>
</dbReference>
<dbReference type="AlphaFoldDB" id="A0A150GR94"/>
<feature type="repeat" description="ANK" evidence="3">
    <location>
        <begin position="116"/>
        <end position="148"/>
    </location>
</feature>
<organism evidence="4 5">
    <name type="scientific">Gonium pectorale</name>
    <name type="common">Green alga</name>
    <dbReference type="NCBI Taxonomy" id="33097"/>
    <lineage>
        <taxon>Eukaryota</taxon>
        <taxon>Viridiplantae</taxon>
        <taxon>Chlorophyta</taxon>
        <taxon>core chlorophytes</taxon>
        <taxon>Chlorophyceae</taxon>
        <taxon>CS clade</taxon>
        <taxon>Chlamydomonadales</taxon>
        <taxon>Volvocaceae</taxon>
        <taxon>Gonium</taxon>
    </lineage>
</organism>
<gene>
    <name evidence="4" type="ORF">GPECTOR_10g959</name>
</gene>
<feature type="repeat" description="ANK" evidence="3">
    <location>
        <begin position="83"/>
        <end position="115"/>
    </location>
</feature>
<keyword evidence="5" id="KW-1185">Reference proteome</keyword>
<dbReference type="InterPro" id="IPR036770">
    <property type="entry name" value="Ankyrin_rpt-contain_sf"/>
</dbReference>
<dbReference type="PROSITE" id="PS50088">
    <property type="entry name" value="ANK_REPEAT"/>
    <property type="match status" value="3"/>
</dbReference>
<dbReference type="PANTHER" id="PTHR24171:SF10">
    <property type="entry name" value="ANKYRIN REPEAT DOMAIN-CONTAINING PROTEIN 29-LIKE"/>
    <property type="match status" value="1"/>
</dbReference>
<dbReference type="SUPFAM" id="SSF48403">
    <property type="entry name" value="Ankyrin repeat"/>
    <property type="match status" value="1"/>
</dbReference>
<evidence type="ECO:0000256" key="2">
    <source>
        <dbReference type="ARBA" id="ARBA00023043"/>
    </source>
</evidence>
<evidence type="ECO:0000256" key="3">
    <source>
        <dbReference type="PROSITE-ProRule" id="PRU00023"/>
    </source>
</evidence>
<accession>A0A150GR94</accession>
<dbReference type="Pfam" id="PF12796">
    <property type="entry name" value="Ank_2"/>
    <property type="match status" value="1"/>
</dbReference>
<dbReference type="EMBL" id="LSYV01000011">
    <property type="protein sequence ID" value="KXZ52327.1"/>
    <property type="molecule type" value="Genomic_DNA"/>
</dbReference>
<comment type="caution">
    <text evidence="4">The sequence shown here is derived from an EMBL/GenBank/DDBJ whole genome shotgun (WGS) entry which is preliminary data.</text>
</comment>
<dbReference type="PANTHER" id="PTHR24171">
    <property type="entry name" value="ANKYRIN REPEAT DOMAIN-CONTAINING PROTEIN 39-RELATED"/>
    <property type="match status" value="1"/>
</dbReference>
<keyword evidence="2 3" id="KW-0040">ANK repeat</keyword>
<reference evidence="5" key="1">
    <citation type="journal article" date="2016" name="Nat. Commun.">
        <title>The Gonium pectorale genome demonstrates co-option of cell cycle regulation during the evolution of multicellularity.</title>
        <authorList>
            <person name="Hanschen E.R."/>
            <person name="Marriage T.N."/>
            <person name="Ferris P.J."/>
            <person name="Hamaji T."/>
            <person name="Toyoda A."/>
            <person name="Fujiyama A."/>
            <person name="Neme R."/>
            <person name="Noguchi H."/>
            <person name="Minakuchi Y."/>
            <person name="Suzuki M."/>
            <person name="Kawai-Toyooka H."/>
            <person name="Smith D.R."/>
            <person name="Sparks H."/>
            <person name="Anderson J."/>
            <person name="Bakaric R."/>
            <person name="Luria V."/>
            <person name="Karger A."/>
            <person name="Kirschner M.W."/>
            <person name="Durand P.M."/>
            <person name="Michod R.E."/>
            <person name="Nozaki H."/>
            <person name="Olson B.J."/>
        </authorList>
    </citation>
    <scope>NUCLEOTIDE SEQUENCE [LARGE SCALE GENOMIC DNA]</scope>
    <source>
        <strain evidence="5">NIES-2863</strain>
    </source>
</reference>
<proteinExistence type="predicted"/>